<evidence type="ECO:0000313" key="2">
    <source>
        <dbReference type="Proteomes" id="UP000661435"/>
    </source>
</evidence>
<comment type="caution">
    <text evidence="1">The sequence shown here is derived from an EMBL/GenBank/DDBJ whole genome shotgun (WGS) entry which is preliminary data.</text>
</comment>
<sequence length="161" mass="18400">MFREMRRKRQALTREACEAVLCRRTCGVLALSGDDGYPYAVPISYVYDGGRIYFHCAKDGHKLDAVRRCGKASFCVVDQDQVVPEEYTSYFRSVIVFGQMRVLEDEREKRAAIEALALRYAPEDGADRRKAVIDREWAPLCMLELTIEHMTGKQAIELVQA</sequence>
<dbReference type="Gene3D" id="2.30.110.10">
    <property type="entry name" value="Electron Transport, Fmn-binding Protein, Chain A"/>
    <property type="match status" value="1"/>
</dbReference>
<dbReference type="AlphaFoldDB" id="A0A8J6JBN3"/>
<dbReference type="Pfam" id="PF12900">
    <property type="entry name" value="Pyridox_ox_2"/>
    <property type="match status" value="1"/>
</dbReference>
<evidence type="ECO:0000313" key="1">
    <source>
        <dbReference type="EMBL" id="MBC5732803.1"/>
    </source>
</evidence>
<reference evidence="1" key="1">
    <citation type="submission" date="2020-08" db="EMBL/GenBank/DDBJ databases">
        <title>Genome public.</title>
        <authorList>
            <person name="Liu C."/>
            <person name="Sun Q."/>
        </authorList>
    </citation>
    <scope>NUCLEOTIDE SEQUENCE</scope>
    <source>
        <strain evidence="1">NSJ-51</strain>
    </source>
</reference>
<dbReference type="PANTHER" id="PTHR34071:SF2">
    <property type="entry name" value="FLAVIN-NUCLEOTIDE-BINDING PROTEIN"/>
    <property type="match status" value="1"/>
</dbReference>
<dbReference type="InterPro" id="IPR012349">
    <property type="entry name" value="Split_barrel_FMN-bd"/>
</dbReference>
<dbReference type="InterPro" id="IPR024747">
    <property type="entry name" value="Pyridox_Oxase-rel"/>
</dbReference>
<dbReference type="PANTHER" id="PTHR34071">
    <property type="entry name" value="5-NITROIMIDAZOLE ANTIBIOTICS RESISTANCE PROTEIN, NIMA-FAMILY-RELATED PROTEIN-RELATED"/>
    <property type="match status" value="1"/>
</dbReference>
<name>A0A8J6JBN3_9FIRM</name>
<dbReference type="Proteomes" id="UP000661435">
    <property type="component" value="Unassembled WGS sequence"/>
</dbReference>
<dbReference type="SUPFAM" id="SSF50475">
    <property type="entry name" value="FMN-binding split barrel"/>
    <property type="match status" value="1"/>
</dbReference>
<organism evidence="1 2">
    <name type="scientific">Lawsonibacter hominis</name>
    <dbReference type="NCBI Taxonomy" id="2763053"/>
    <lineage>
        <taxon>Bacteria</taxon>
        <taxon>Bacillati</taxon>
        <taxon>Bacillota</taxon>
        <taxon>Clostridia</taxon>
        <taxon>Eubacteriales</taxon>
        <taxon>Oscillospiraceae</taxon>
        <taxon>Lawsonibacter</taxon>
    </lineage>
</organism>
<keyword evidence="2" id="KW-1185">Reference proteome</keyword>
<protein>
    <submittedName>
        <fullName evidence="1">Pyridoxamine 5'-phosphate oxidase family protein</fullName>
    </submittedName>
</protein>
<dbReference type="EMBL" id="JACOPP010000003">
    <property type="protein sequence ID" value="MBC5732803.1"/>
    <property type="molecule type" value="Genomic_DNA"/>
</dbReference>
<proteinExistence type="predicted"/>
<gene>
    <name evidence="1" type="ORF">H8S57_03545</name>
</gene>
<dbReference type="RefSeq" id="WP_186906702.1">
    <property type="nucleotide sequence ID" value="NZ_JACOPP010000003.1"/>
</dbReference>
<accession>A0A8J6JBN3</accession>